<feature type="active site" description="Proton acceptor" evidence="2">
    <location>
        <position position="104"/>
    </location>
</feature>
<evidence type="ECO:0000313" key="4">
    <source>
        <dbReference type="Proteomes" id="UP001596104"/>
    </source>
</evidence>
<name>A0ABW0HCH2_9HYPH</name>
<dbReference type="NCBIfam" id="TIGR00021">
    <property type="entry name" value="rpiA"/>
    <property type="match status" value="1"/>
</dbReference>
<sequence length="236" mass="24284">MSEDLKKAAALAALELVRPGMRLGLGTGSTAKHFVDGLGAKVAAGLKVICVATSEATQAQAEGLSIPMSTLDETLELDLTIDGADEIDSALRLIKGGGAALLREKIVAAASKRMIVIADTGKQVETLGRFPLPIEVVPFGLEATRRAVAAAVASSGASGELKLRKRPDGSTLLTDGGHYILDAHLGRIELPEVLALALNQVPGVVEHGLFLGLATAAFLAGADGVRVLGDPAVERR</sequence>
<comment type="caution">
    <text evidence="3">The sequence shown here is derived from an EMBL/GenBank/DDBJ whole genome shotgun (WGS) entry which is preliminary data.</text>
</comment>
<dbReference type="Gene3D" id="3.40.50.1360">
    <property type="match status" value="1"/>
</dbReference>
<dbReference type="EC" id="5.3.1.6" evidence="2"/>
<keyword evidence="1 2" id="KW-0413">Isomerase</keyword>
<comment type="catalytic activity">
    <reaction evidence="2">
        <text>aldehydo-D-ribose 5-phosphate = D-ribulose 5-phosphate</text>
        <dbReference type="Rhea" id="RHEA:14657"/>
        <dbReference type="ChEBI" id="CHEBI:58121"/>
        <dbReference type="ChEBI" id="CHEBI:58273"/>
        <dbReference type="EC" id="5.3.1.6"/>
    </reaction>
</comment>
<feature type="binding site" evidence="2">
    <location>
        <begin position="27"/>
        <end position="30"/>
    </location>
    <ligand>
        <name>substrate</name>
    </ligand>
</feature>
<feature type="binding site" evidence="2">
    <location>
        <begin position="82"/>
        <end position="85"/>
    </location>
    <ligand>
        <name>substrate</name>
    </ligand>
</feature>
<comment type="similarity">
    <text evidence="2">Belongs to the ribose 5-phosphate isomerase family.</text>
</comment>
<dbReference type="InterPro" id="IPR004788">
    <property type="entry name" value="Ribose5P_isomerase_type_A"/>
</dbReference>
<dbReference type="HAMAP" id="MF_00170">
    <property type="entry name" value="Rib_5P_isom_A"/>
    <property type="match status" value="1"/>
</dbReference>
<comment type="pathway">
    <text evidence="2">Carbohydrate degradation; pentose phosphate pathway; D-ribose 5-phosphate from D-ribulose 5-phosphate (non-oxidative stage): step 1/1.</text>
</comment>
<dbReference type="InterPro" id="IPR037171">
    <property type="entry name" value="NagB/RpiA_transferase-like"/>
</dbReference>
<dbReference type="GO" id="GO:0004751">
    <property type="term" value="F:ribose-5-phosphate isomerase activity"/>
    <property type="evidence" value="ECO:0007669"/>
    <property type="project" value="UniProtKB-EC"/>
</dbReference>
<gene>
    <name evidence="2 3" type="primary">rpiA</name>
    <name evidence="3" type="ORF">ACFPPC_17075</name>
</gene>
<dbReference type="SUPFAM" id="SSF100950">
    <property type="entry name" value="NagB/RpiA/CoA transferase-like"/>
    <property type="match status" value="1"/>
</dbReference>
<comment type="subunit">
    <text evidence="2">Homodimer.</text>
</comment>
<keyword evidence="4" id="KW-1185">Reference proteome</keyword>
<dbReference type="EMBL" id="JBHSLV010000030">
    <property type="protein sequence ID" value="MFC5394355.1"/>
    <property type="molecule type" value="Genomic_DNA"/>
</dbReference>
<dbReference type="InterPro" id="IPR020672">
    <property type="entry name" value="Ribose5P_isomerase_typA_subgr"/>
</dbReference>
<dbReference type="PANTHER" id="PTHR43748">
    <property type="entry name" value="RIBOSE-5-PHOSPHATE ISOMERASE 3, CHLOROPLASTIC-RELATED"/>
    <property type="match status" value="1"/>
</dbReference>
<feature type="binding site" evidence="2">
    <location>
        <begin position="95"/>
        <end position="98"/>
    </location>
    <ligand>
        <name>substrate</name>
    </ligand>
</feature>
<evidence type="ECO:0000256" key="2">
    <source>
        <dbReference type="HAMAP-Rule" id="MF_00170"/>
    </source>
</evidence>
<dbReference type="CDD" id="cd01398">
    <property type="entry name" value="RPI_A"/>
    <property type="match status" value="1"/>
</dbReference>
<evidence type="ECO:0000256" key="1">
    <source>
        <dbReference type="ARBA" id="ARBA00023235"/>
    </source>
</evidence>
<reference evidence="4" key="1">
    <citation type="journal article" date="2019" name="Int. J. Syst. Evol. Microbiol.">
        <title>The Global Catalogue of Microorganisms (GCM) 10K type strain sequencing project: providing services to taxonomists for standard genome sequencing and annotation.</title>
        <authorList>
            <consortium name="The Broad Institute Genomics Platform"/>
            <consortium name="The Broad Institute Genome Sequencing Center for Infectious Disease"/>
            <person name="Wu L."/>
            <person name="Ma J."/>
        </authorList>
    </citation>
    <scope>NUCLEOTIDE SEQUENCE [LARGE SCALE GENOMIC DNA]</scope>
    <source>
        <strain evidence="4">CGMCC 1.16326</strain>
    </source>
</reference>
<dbReference type="Pfam" id="PF06026">
    <property type="entry name" value="Rib_5-P_isom_A"/>
    <property type="match status" value="1"/>
</dbReference>
<evidence type="ECO:0000313" key="3">
    <source>
        <dbReference type="EMBL" id="MFC5394355.1"/>
    </source>
</evidence>
<dbReference type="SUPFAM" id="SSF75445">
    <property type="entry name" value="D-ribose-5-phosphate isomerase (RpiA), lid domain"/>
    <property type="match status" value="1"/>
</dbReference>
<dbReference type="NCBIfam" id="NF001924">
    <property type="entry name" value="PRK00702.1"/>
    <property type="match status" value="1"/>
</dbReference>
<feature type="binding site" evidence="2">
    <location>
        <position position="122"/>
    </location>
    <ligand>
        <name>substrate</name>
    </ligand>
</feature>
<dbReference type="InterPro" id="IPR050262">
    <property type="entry name" value="Ribose-5P_isomerase"/>
</dbReference>
<dbReference type="PANTHER" id="PTHR43748:SF3">
    <property type="entry name" value="RIBOSE-5-PHOSPHATE ISOMERASE 3, CHLOROPLASTIC-RELATED"/>
    <property type="match status" value="1"/>
</dbReference>
<dbReference type="RefSeq" id="WP_377009608.1">
    <property type="nucleotide sequence ID" value="NZ_JBHSLV010000030.1"/>
</dbReference>
<protein>
    <recommendedName>
        <fullName evidence="2">Ribose-5-phosphate isomerase A</fullName>
        <ecNumber evidence="2">5.3.1.6</ecNumber>
    </recommendedName>
    <alternativeName>
        <fullName evidence="2">Phosphoriboisomerase A</fullName>
        <shortName evidence="2">PRI</shortName>
    </alternativeName>
</protein>
<proteinExistence type="inferred from homology"/>
<dbReference type="Gene3D" id="3.30.70.260">
    <property type="match status" value="1"/>
</dbReference>
<comment type="function">
    <text evidence="2">Catalyzes the reversible conversion of ribose-5-phosphate to ribulose 5-phosphate.</text>
</comment>
<organism evidence="3 4">
    <name type="scientific">Bosea vestrisii</name>
    <dbReference type="NCBI Taxonomy" id="151416"/>
    <lineage>
        <taxon>Bacteria</taxon>
        <taxon>Pseudomonadati</taxon>
        <taxon>Pseudomonadota</taxon>
        <taxon>Alphaproteobacteria</taxon>
        <taxon>Hyphomicrobiales</taxon>
        <taxon>Boseaceae</taxon>
        <taxon>Bosea</taxon>
    </lineage>
</organism>
<accession>A0ABW0HCH2</accession>
<dbReference type="Proteomes" id="UP001596104">
    <property type="component" value="Unassembled WGS sequence"/>
</dbReference>